<dbReference type="Proteomes" id="UP000199572">
    <property type="component" value="Unassembled WGS sequence"/>
</dbReference>
<dbReference type="InterPro" id="IPR032710">
    <property type="entry name" value="NTF2-like_dom_sf"/>
</dbReference>
<feature type="domain" description="DUF4440" evidence="1">
    <location>
        <begin position="10"/>
        <end position="113"/>
    </location>
</feature>
<keyword evidence="3" id="KW-1185">Reference proteome</keyword>
<dbReference type="RefSeq" id="WP_090884434.1">
    <property type="nucleotide sequence ID" value="NZ_FOGG01000012.1"/>
</dbReference>
<dbReference type="STRING" id="390241.SAMN04488023_11270"/>
<reference evidence="2 3" key="1">
    <citation type="submission" date="2016-10" db="EMBL/GenBank/DDBJ databases">
        <authorList>
            <person name="de Groot N.N."/>
        </authorList>
    </citation>
    <scope>NUCLEOTIDE SEQUENCE [LARGE SCALE GENOMIC DNA]</scope>
    <source>
        <strain evidence="2 3">DSM 18610</strain>
    </source>
</reference>
<evidence type="ECO:0000259" key="1">
    <source>
        <dbReference type="Pfam" id="PF14534"/>
    </source>
</evidence>
<organism evidence="2 3">
    <name type="scientific">Pedobacter rhizosphaerae</name>
    <dbReference type="NCBI Taxonomy" id="390241"/>
    <lineage>
        <taxon>Bacteria</taxon>
        <taxon>Pseudomonadati</taxon>
        <taxon>Bacteroidota</taxon>
        <taxon>Sphingobacteriia</taxon>
        <taxon>Sphingobacteriales</taxon>
        <taxon>Sphingobacteriaceae</taxon>
        <taxon>Pedobacter</taxon>
    </lineage>
</organism>
<dbReference type="InterPro" id="IPR027843">
    <property type="entry name" value="DUF4440"/>
</dbReference>
<dbReference type="Gene3D" id="3.10.450.50">
    <property type="match status" value="1"/>
</dbReference>
<dbReference type="OrthoDB" id="997066at2"/>
<dbReference type="SUPFAM" id="SSF54427">
    <property type="entry name" value="NTF2-like"/>
    <property type="match status" value="1"/>
</dbReference>
<dbReference type="EMBL" id="FOGG01000012">
    <property type="protein sequence ID" value="SER61811.1"/>
    <property type="molecule type" value="Genomic_DNA"/>
</dbReference>
<sequence>MENKLTEKIILEQENKLYKAIKNANITALAELLHDDLLFILPSGQTITKEDDLDTYRNGALKVDELLPEVENLNIIDDVAVITLTIKLNGKFNELPFEAKFRYIRFWKKSGDKIEVIGGSGIAI</sequence>
<evidence type="ECO:0000313" key="2">
    <source>
        <dbReference type="EMBL" id="SER61811.1"/>
    </source>
</evidence>
<accession>A0A1H9QMK8</accession>
<gene>
    <name evidence="2" type="ORF">SAMN04488023_11270</name>
</gene>
<protein>
    <recommendedName>
        <fullName evidence="1">DUF4440 domain-containing protein</fullName>
    </recommendedName>
</protein>
<dbReference type="AlphaFoldDB" id="A0A1H9QMK8"/>
<dbReference type="Pfam" id="PF14534">
    <property type="entry name" value="DUF4440"/>
    <property type="match status" value="1"/>
</dbReference>
<name>A0A1H9QMK8_9SPHI</name>
<evidence type="ECO:0000313" key="3">
    <source>
        <dbReference type="Proteomes" id="UP000199572"/>
    </source>
</evidence>
<proteinExistence type="predicted"/>